<dbReference type="AlphaFoldDB" id="A0A5D2QSG9"/>
<gene>
    <name evidence="1" type="ORF">ES332_A05G428800v1</name>
</gene>
<evidence type="ECO:0000313" key="1">
    <source>
        <dbReference type="EMBL" id="TYI31078.1"/>
    </source>
</evidence>
<protein>
    <recommendedName>
        <fullName evidence="3">RNase H type-1 domain-containing protein</fullName>
    </recommendedName>
</protein>
<organism evidence="1 2">
    <name type="scientific">Gossypium tomentosum</name>
    <name type="common">Hawaiian cotton</name>
    <name type="synonym">Gossypium sandvicense</name>
    <dbReference type="NCBI Taxonomy" id="34277"/>
    <lineage>
        <taxon>Eukaryota</taxon>
        <taxon>Viridiplantae</taxon>
        <taxon>Streptophyta</taxon>
        <taxon>Embryophyta</taxon>
        <taxon>Tracheophyta</taxon>
        <taxon>Spermatophyta</taxon>
        <taxon>Magnoliopsida</taxon>
        <taxon>eudicotyledons</taxon>
        <taxon>Gunneridae</taxon>
        <taxon>Pentapetalae</taxon>
        <taxon>rosids</taxon>
        <taxon>malvids</taxon>
        <taxon>Malvales</taxon>
        <taxon>Malvaceae</taxon>
        <taxon>Malvoideae</taxon>
        <taxon>Gossypium</taxon>
    </lineage>
</organism>
<proteinExistence type="predicted"/>
<evidence type="ECO:0000313" key="2">
    <source>
        <dbReference type="Proteomes" id="UP000322667"/>
    </source>
</evidence>
<dbReference type="EMBL" id="CM017614">
    <property type="protein sequence ID" value="TYI31078.1"/>
    <property type="molecule type" value="Genomic_DNA"/>
</dbReference>
<keyword evidence="2" id="KW-1185">Reference proteome</keyword>
<sequence length="92" mass="10899">MNVFPPVSRKIEIICKSLKEYGHELLYWDKLADRWCKLNTEGSWFRDRQGIIRDMHGRWVSGFSISNCSIDLAELWGLLDDIHLAWNTKFNI</sequence>
<name>A0A5D2QSG9_GOSTO</name>
<dbReference type="Proteomes" id="UP000322667">
    <property type="component" value="Chromosome A05"/>
</dbReference>
<evidence type="ECO:0008006" key="3">
    <source>
        <dbReference type="Google" id="ProtNLM"/>
    </source>
</evidence>
<accession>A0A5D2QSG9</accession>
<reference evidence="1 2" key="1">
    <citation type="submission" date="2019-07" db="EMBL/GenBank/DDBJ databases">
        <title>WGS assembly of Gossypium tomentosum.</title>
        <authorList>
            <person name="Chen Z.J."/>
            <person name="Sreedasyam A."/>
            <person name="Ando A."/>
            <person name="Song Q."/>
            <person name="De L."/>
            <person name="Hulse-Kemp A."/>
            <person name="Ding M."/>
            <person name="Ye W."/>
            <person name="Kirkbride R."/>
            <person name="Jenkins J."/>
            <person name="Plott C."/>
            <person name="Lovell J."/>
            <person name="Lin Y.-M."/>
            <person name="Vaughn R."/>
            <person name="Liu B."/>
            <person name="Li W."/>
            <person name="Simpson S."/>
            <person name="Scheffler B."/>
            <person name="Saski C."/>
            <person name="Grover C."/>
            <person name="Hu G."/>
            <person name="Conover J."/>
            <person name="Carlson J."/>
            <person name="Shu S."/>
            <person name="Boston L."/>
            <person name="Williams M."/>
            <person name="Peterson D."/>
            <person name="Mcgee K."/>
            <person name="Jones D."/>
            <person name="Wendel J."/>
            <person name="Stelly D."/>
            <person name="Grimwood J."/>
            <person name="Schmutz J."/>
        </authorList>
    </citation>
    <scope>NUCLEOTIDE SEQUENCE [LARGE SCALE GENOMIC DNA]</scope>
    <source>
        <strain evidence="1">7179.01</strain>
    </source>
</reference>